<evidence type="ECO:0000313" key="1">
    <source>
        <dbReference type="EMBL" id="VVN60746.1"/>
    </source>
</evidence>
<gene>
    <name evidence="1" type="ORF">PS685_03515</name>
</gene>
<organism evidence="1 2">
    <name type="scientific">Pseudomonas fluorescens</name>
    <dbReference type="NCBI Taxonomy" id="294"/>
    <lineage>
        <taxon>Bacteria</taxon>
        <taxon>Pseudomonadati</taxon>
        <taxon>Pseudomonadota</taxon>
        <taxon>Gammaproteobacteria</taxon>
        <taxon>Pseudomonadales</taxon>
        <taxon>Pseudomonadaceae</taxon>
        <taxon>Pseudomonas</taxon>
    </lineage>
</organism>
<protein>
    <submittedName>
        <fullName evidence="1">Uncharacterized protein</fullName>
    </submittedName>
</protein>
<accession>A0A5E6Z472</accession>
<name>A0A5E6Z472_PSEFL</name>
<dbReference type="EMBL" id="CABVHO010000049">
    <property type="protein sequence ID" value="VVN60746.1"/>
    <property type="molecule type" value="Genomic_DNA"/>
</dbReference>
<sequence>MHHQVHGLAGITGFDGIDQLHVLVIRAVRTVAALVLGNNQRRLRHQTALKADQRRILRRFGQLQVELARQANTRPPIAPRKTVALVLDHLAQLRQIISGSMHHRQLGNGLFNQSPGQKHLARFFYARARHHCTTIRAQQHNPFMGQTRQGATNNGAAHAKDFAQSLFTQLGARRQTLFKDRLENMRIDNIVLGSTAAGLASAGLFLERLQLFVHGHSCGKRRRIRDYAST</sequence>
<proteinExistence type="predicted"/>
<reference evidence="1 2" key="1">
    <citation type="submission" date="2019-09" db="EMBL/GenBank/DDBJ databases">
        <authorList>
            <person name="Chandra G."/>
            <person name="Truman W A."/>
        </authorList>
    </citation>
    <scope>NUCLEOTIDE SEQUENCE [LARGE SCALE GENOMIC DNA]</scope>
    <source>
        <strain evidence="1">PS685</strain>
    </source>
</reference>
<dbReference type="AlphaFoldDB" id="A0A5E6Z472"/>
<dbReference type="Proteomes" id="UP000326437">
    <property type="component" value="Unassembled WGS sequence"/>
</dbReference>
<evidence type="ECO:0000313" key="2">
    <source>
        <dbReference type="Proteomes" id="UP000326437"/>
    </source>
</evidence>